<keyword evidence="12" id="KW-1185">Reference proteome</keyword>
<dbReference type="InterPro" id="IPR013083">
    <property type="entry name" value="Znf_RING/FYVE/PHD"/>
</dbReference>
<dbReference type="InterPro" id="IPR001298">
    <property type="entry name" value="Filamin/ABP280_rpt"/>
</dbReference>
<keyword evidence="3" id="KW-0677">Repeat</keyword>
<sequence>MDKSLKEAFIEEFYCPICLDYFSDPVMLRCHHTFCSKCIGIFFKFSKKLTQWKLHCPLCRSQCLVNCSPNDHPVKFLPNNYIVSSVVSKIKQIESQKIDNNDLEDLDHEEEKKPFCRLHQKNMIKYFCKNCQILVCRVCTIMNHREHELLFPHKVLVTHQREISEQFDTLQSNHKKMDIALNTIQMTIGEIKSRYHEIVDQITKLIDARVVILNEQKQKLIKDLDSIVHYKLKKLAVQNDLIELEFGKSKIILNNAVNVLTEGEAIEKLQLKSSLNQHIESFNKLPVEPEEDDTIIFELPERATEMMIESLGIVEAKSTFAEISYASGECLEETKVDNEARFKVVARSNTGQLMKREGLLNITIEGPNNTIVPSKITDKDTGEYEVTFRPMIKGKHKINIYLRGRPIQKSPFICNVVSYRDYRDAQAKQVFGVYGTSNKEFKSPIGIVCDREGYLYISDCYNHRVQVFGPKGDNIYNHGSPDCRKGYLSNPSGLAYCQQTNRIFICDTGNSRVQMLDLNNKPNEWFSQNTWCQTFVGSESQISGPVKMPYGVAVSAQNQEIAITDTSINSVLIYSKEGKYITSIGDKSGSNRVRKEHTQLNCPCYVFYDPENNLLHISDTKNNRVLIYDRRARSTRINFSESKRNCF</sequence>
<accession>A0A0C2MK68</accession>
<dbReference type="Gene3D" id="3.30.160.60">
    <property type="entry name" value="Classic Zinc Finger"/>
    <property type="match status" value="1"/>
</dbReference>
<evidence type="ECO:0000256" key="2">
    <source>
        <dbReference type="ARBA" id="ARBA00022723"/>
    </source>
</evidence>
<proteinExistence type="inferred from homology"/>
<feature type="repeat" description="NHL" evidence="8">
    <location>
        <begin position="428"/>
        <end position="471"/>
    </location>
</feature>
<protein>
    <submittedName>
        <fullName evidence="11">E3 ubiquitin-protein ligase TRIM71</fullName>
    </submittedName>
</protein>
<keyword evidence="5" id="KW-0862">Zinc</keyword>
<feature type="repeat" description="NHL" evidence="8">
    <location>
        <begin position="479"/>
        <end position="519"/>
    </location>
</feature>
<dbReference type="OMA" id="PYNQCIQ"/>
<organism evidence="11 12">
    <name type="scientific">Thelohanellus kitauei</name>
    <name type="common">Myxosporean</name>
    <dbReference type="NCBI Taxonomy" id="669202"/>
    <lineage>
        <taxon>Eukaryota</taxon>
        <taxon>Metazoa</taxon>
        <taxon>Cnidaria</taxon>
        <taxon>Myxozoa</taxon>
        <taxon>Myxosporea</taxon>
        <taxon>Bivalvulida</taxon>
        <taxon>Platysporina</taxon>
        <taxon>Myxobolidae</taxon>
        <taxon>Thelohanellus</taxon>
    </lineage>
</organism>
<dbReference type="Pfam" id="PF00630">
    <property type="entry name" value="Filamin"/>
    <property type="match status" value="1"/>
</dbReference>
<evidence type="ECO:0000256" key="1">
    <source>
        <dbReference type="ARBA" id="ARBA00008518"/>
    </source>
</evidence>
<evidence type="ECO:0000256" key="4">
    <source>
        <dbReference type="ARBA" id="ARBA00022771"/>
    </source>
</evidence>
<reference evidence="11 12" key="1">
    <citation type="journal article" date="2014" name="Genome Biol. Evol.">
        <title>The genome of the myxosporean Thelohanellus kitauei shows adaptations to nutrient acquisition within its fish host.</title>
        <authorList>
            <person name="Yang Y."/>
            <person name="Xiong J."/>
            <person name="Zhou Z."/>
            <person name="Huo F."/>
            <person name="Miao W."/>
            <person name="Ran C."/>
            <person name="Liu Y."/>
            <person name="Zhang J."/>
            <person name="Feng J."/>
            <person name="Wang M."/>
            <person name="Wang M."/>
            <person name="Wang L."/>
            <person name="Yao B."/>
        </authorList>
    </citation>
    <scope>NUCLEOTIDE SEQUENCE [LARGE SCALE GENOMIC DNA]</scope>
    <source>
        <strain evidence="11">Wuqing</strain>
    </source>
</reference>
<evidence type="ECO:0000256" key="8">
    <source>
        <dbReference type="PROSITE-ProRule" id="PRU00504"/>
    </source>
</evidence>
<dbReference type="PROSITE" id="PS50194">
    <property type="entry name" value="FILAMIN_REPEAT"/>
    <property type="match status" value="1"/>
</dbReference>
<dbReference type="SUPFAM" id="SSF63829">
    <property type="entry name" value="Calcium-dependent phosphotriesterase"/>
    <property type="match status" value="1"/>
</dbReference>
<evidence type="ECO:0000256" key="7">
    <source>
        <dbReference type="PROSITE-ProRule" id="PRU00087"/>
    </source>
</evidence>
<feature type="domain" description="RING-type" evidence="9">
    <location>
        <begin position="15"/>
        <end position="60"/>
    </location>
</feature>
<dbReference type="InterPro" id="IPR017907">
    <property type="entry name" value="Znf_RING_CS"/>
</dbReference>
<dbReference type="PROSITE" id="PS00518">
    <property type="entry name" value="ZF_RING_1"/>
    <property type="match status" value="1"/>
</dbReference>
<dbReference type="Gene3D" id="2.120.10.30">
    <property type="entry name" value="TolB, C-terminal domain"/>
    <property type="match status" value="2"/>
</dbReference>
<comment type="caution">
    <text evidence="11">The sequence shown here is derived from an EMBL/GenBank/DDBJ whole genome shotgun (WGS) entry which is preliminary data.</text>
</comment>
<dbReference type="PROSITE" id="PS50119">
    <property type="entry name" value="ZF_BBOX"/>
    <property type="match status" value="1"/>
</dbReference>
<dbReference type="CDD" id="cd05819">
    <property type="entry name" value="NHL"/>
    <property type="match status" value="1"/>
</dbReference>
<dbReference type="PROSITE" id="PS50089">
    <property type="entry name" value="ZF_RING_2"/>
    <property type="match status" value="1"/>
</dbReference>
<evidence type="ECO:0000313" key="11">
    <source>
        <dbReference type="EMBL" id="KII64780.1"/>
    </source>
</evidence>
<dbReference type="Gene3D" id="2.60.40.10">
    <property type="entry name" value="Immunoglobulins"/>
    <property type="match status" value="1"/>
</dbReference>
<dbReference type="SMART" id="SM00184">
    <property type="entry name" value="RING"/>
    <property type="match status" value="1"/>
</dbReference>
<keyword evidence="2" id="KW-0479">Metal-binding</keyword>
<feature type="repeat" description="Filamin" evidence="7">
    <location>
        <begin position="316"/>
        <end position="416"/>
    </location>
</feature>
<dbReference type="Gene3D" id="3.30.40.10">
    <property type="entry name" value="Zinc/RING finger domain, C3HC4 (zinc finger)"/>
    <property type="match status" value="1"/>
</dbReference>
<dbReference type="InterPro" id="IPR000315">
    <property type="entry name" value="Znf_B-box"/>
</dbReference>
<dbReference type="InterPro" id="IPR013783">
    <property type="entry name" value="Ig-like_fold"/>
</dbReference>
<name>A0A0C2MK68_THEKT</name>
<dbReference type="OrthoDB" id="342730at2759"/>
<dbReference type="Pfam" id="PF01436">
    <property type="entry name" value="NHL"/>
    <property type="match status" value="2"/>
</dbReference>
<dbReference type="PROSITE" id="PS51125">
    <property type="entry name" value="NHL"/>
    <property type="match status" value="2"/>
</dbReference>
<dbReference type="PANTHER" id="PTHR25462">
    <property type="entry name" value="BONUS, ISOFORM C-RELATED"/>
    <property type="match status" value="1"/>
</dbReference>
<dbReference type="InterPro" id="IPR017868">
    <property type="entry name" value="Filamin/ABP280_repeat-like"/>
</dbReference>
<dbReference type="SUPFAM" id="SSF57850">
    <property type="entry name" value="RING/U-box"/>
    <property type="match status" value="1"/>
</dbReference>
<evidence type="ECO:0000256" key="6">
    <source>
        <dbReference type="PROSITE-ProRule" id="PRU00024"/>
    </source>
</evidence>
<evidence type="ECO:0000259" key="10">
    <source>
        <dbReference type="PROSITE" id="PS50119"/>
    </source>
</evidence>
<evidence type="ECO:0000313" key="12">
    <source>
        <dbReference type="Proteomes" id="UP000031668"/>
    </source>
</evidence>
<dbReference type="InterPro" id="IPR047153">
    <property type="entry name" value="TRIM45/56/19-like"/>
</dbReference>
<gene>
    <name evidence="11" type="ORF">RF11_14505</name>
</gene>
<evidence type="ECO:0000259" key="9">
    <source>
        <dbReference type="PROSITE" id="PS50089"/>
    </source>
</evidence>
<comment type="similarity">
    <text evidence="1">Belongs to the TRIM/RBCC family.</text>
</comment>
<keyword evidence="4 6" id="KW-0863">Zinc-finger</keyword>
<feature type="domain" description="B box-type" evidence="10">
    <location>
        <begin position="111"/>
        <end position="158"/>
    </location>
</feature>
<dbReference type="Proteomes" id="UP000031668">
    <property type="component" value="Unassembled WGS sequence"/>
</dbReference>
<dbReference type="SUPFAM" id="SSF57845">
    <property type="entry name" value="B-box zinc-binding domain"/>
    <property type="match status" value="1"/>
</dbReference>
<dbReference type="SUPFAM" id="SSF81296">
    <property type="entry name" value="E set domains"/>
    <property type="match status" value="1"/>
</dbReference>
<dbReference type="Pfam" id="PF00643">
    <property type="entry name" value="zf-B_box"/>
    <property type="match status" value="1"/>
</dbReference>
<dbReference type="SMART" id="SM00557">
    <property type="entry name" value="IG_FLMN"/>
    <property type="match status" value="1"/>
</dbReference>
<dbReference type="AlphaFoldDB" id="A0A0C2MK68"/>
<evidence type="ECO:0000256" key="5">
    <source>
        <dbReference type="ARBA" id="ARBA00022833"/>
    </source>
</evidence>
<dbReference type="SMART" id="SM00336">
    <property type="entry name" value="BBOX"/>
    <property type="match status" value="1"/>
</dbReference>
<dbReference type="InterPro" id="IPR014756">
    <property type="entry name" value="Ig_E-set"/>
</dbReference>
<dbReference type="InterPro" id="IPR011042">
    <property type="entry name" value="6-blade_b-propeller_TolB-like"/>
</dbReference>
<dbReference type="InterPro" id="IPR001258">
    <property type="entry name" value="NHL_repeat"/>
</dbReference>
<dbReference type="GO" id="GO:0008270">
    <property type="term" value="F:zinc ion binding"/>
    <property type="evidence" value="ECO:0007669"/>
    <property type="project" value="UniProtKB-KW"/>
</dbReference>
<dbReference type="EMBL" id="JWZT01004098">
    <property type="protein sequence ID" value="KII64780.1"/>
    <property type="molecule type" value="Genomic_DNA"/>
</dbReference>
<dbReference type="InterPro" id="IPR001841">
    <property type="entry name" value="Znf_RING"/>
</dbReference>
<dbReference type="Pfam" id="PF15227">
    <property type="entry name" value="zf-C3HC4_4"/>
    <property type="match status" value="1"/>
</dbReference>
<evidence type="ECO:0000256" key="3">
    <source>
        <dbReference type="ARBA" id="ARBA00022737"/>
    </source>
</evidence>
<dbReference type="PANTHER" id="PTHR25462:SF296">
    <property type="entry name" value="MEIOTIC P26, ISOFORM F"/>
    <property type="match status" value="1"/>
</dbReference>